<feature type="transmembrane region" description="Helical" evidence="1">
    <location>
        <begin position="6"/>
        <end position="36"/>
    </location>
</feature>
<dbReference type="RefSeq" id="WP_280756705.1">
    <property type="nucleotide sequence ID" value="NZ_JARXXW010000004.1"/>
</dbReference>
<keyword evidence="3" id="KW-1185">Reference proteome</keyword>
<dbReference type="EMBL" id="JARXYA010000005">
    <property type="protein sequence ID" value="MDH6503838.1"/>
    <property type="molecule type" value="Genomic_DNA"/>
</dbReference>
<accession>A0AA43M9X0</accession>
<keyword evidence="1" id="KW-0472">Membrane</keyword>
<sequence>MEVIGIFASLVLLIYFAYKGYSVIFFAPIFALIAAFSQGLPVMPTYTELFMVKAAI</sequence>
<evidence type="ECO:0000313" key="2">
    <source>
        <dbReference type="EMBL" id="MDH6503838.1"/>
    </source>
</evidence>
<gene>
    <name evidence="2" type="ORF">M2127_001142</name>
</gene>
<dbReference type="AlphaFoldDB" id="A0AA43M9X0"/>
<name>A0AA43M9X0_9BURK</name>
<keyword evidence="1" id="KW-1133">Transmembrane helix</keyword>
<proteinExistence type="predicted"/>
<evidence type="ECO:0000313" key="3">
    <source>
        <dbReference type="Proteomes" id="UP001161160"/>
    </source>
</evidence>
<evidence type="ECO:0000256" key="1">
    <source>
        <dbReference type="SAM" id="Phobius"/>
    </source>
</evidence>
<organism evidence="2 3">
    <name type="scientific">Polynucleobacter sphagniphilus</name>
    <dbReference type="NCBI Taxonomy" id="1743169"/>
    <lineage>
        <taxon>Bacteria</taxon>
        <taxon>Pseudomonadati</taxon>
        <taxon>Pseudomonadota</taxon>
        <taxon>Betaproteobacteria</taxon>
        <taxon>Burkholderiales</taxon>
        <taxon>Burkholderiaceae</taxon>
        <taxon>Polynucleobacter</taxon>
    </lineage>
</organism>
<dbReference type="Proteomes" id="UP001161160">
    <property type="component" value="Unassembled WGS sequence"/>
</dbReference>
<keyword evidence="1" id="KW-0812">Transmembrane</keyword>
<protein>
    <submittedName>
        <fullName evidence="2">H+/gluconate symporter-like permease</fullName>
    </submittedName>
</protein>
<reference evidence="2" key="1">
    <citation type="submission" date="2023-04" db="EMBL/GenBank/DDBJ databases">
        <title>Genome Encyclopedia of Bacteria and Archaea VI: Functional Genomics of Type Strains.</title>
        <authorList>
            <person name="Whitman W."/>
        </authorList>
    </citation>
    <scope>NUCLEOTIDE SEQUENCE</scope>
    <source>
        <strain evidence="2">Enz.4-51</strain>
    </source>
</reference>
<comment type="caution">
    <text evidence="2">The sequence shown here is derived from an EMBL/GenBank/DDBJ whole genome shotgun (WGS) entry which is preliminary data.</text>
</comment>